<accession>A0A392RU28</accession>
<proteinExistence type="predicted"/>
<evidence type="ECO:0000313" key="1">
    <source>
        <dbReference type="EMBL" id="MCI39105.1"/>
    </source>
</evidence>
<comment type="caution">
    <text evidence="1">The sequence shown here is derived from an EMBL/GenBank/DDBJ whole genome shotgun (WGS) entry which is preliminary data.</text>
</comment>
<protein>
    <submittedName>
        <fullName evidence="1">Uncharacterized protein</fullName>
    </submittedName>
</protein>
<reference evidence="1 2" key="1">
    <citation type="journal article" date="2018" name="Front. Plant Sci.">
        <title>Red Clover (Trifolium pratense) and Zigzag Clover (T. medium) - A Picture of Genomic Similarities and Differences.</title>
        <authorList>
            <person name="Dluhosova J."/>
            <person name="Istvanek J."/>
            <person name="Nedelnik J."/>
            <person name="Repkova J."/>
        </authorList>
    </citation>
    <scope>NUCLEOTIDE SEQUENCE [LARGE SCALE GENOMIC DNA]</scope>
    <source>
        <strain evidence="2">cv. 10/8</strain>
        <tissue evidence="1">Leaf</tissue>
    </source>
</reference>
<feature type="non-terminal residue" evidence="1">
    <location>
        <position position="1"/>
    </location>
</feature>
<dbReference type="EMBL" id="LXQA010263602">
    <property type="protein sequence ID" value="MCI39105.1"/>
    <property type="molecule type" value="Genomic_DNA"/>
</dbReference>
<evidence type="ECO:0000313" key="2">
    <source>
        <dbReference type="Proteomes" id="UP000265520"/>
    </source>
</evidence>
<keyword evidence="2" id="KW-1185">Reference proteome</keyword>
<dbReference type="Proteomes" id="UP000265520">
    <property type="component" value="Unassembled WGS sequence"/>
</dbReference>
<sequence length="46" mass="5059">DSVPTRQNLLRRRVVVDTSDLSYVYCGATVESADHLFATCVVSSQV</sequence>
<organism evidence="1 2">
    <name type="scientific">Trifolium medium</name>
    <dbReference type="NCBI Taxonomy" id="97028"/>
    <lineage>
        <taxon>Eukaryota</taxon>
        <taxon>Viridiplantae</taxon>
        <taxon>Streptophyta</taxon>
        <taxon>Embryophyta</taxon>
        <taxon>Tracheophyta</taxon>
        <taxon>Spermatophyta</taxon>
        <taxon>Magnoliopsida</taxon>
        <taxon>eudicotyledons</taxon>
        <taxon>Gunneridae</taxon>
        <taxon>Pentapetalae</taxon>
        <taxon>rosids</taxon>
        <taxon>fabids</taxon>
        <taxon>Fabales</taxon>
        <taxon>Fabaceae</taxon>
        <taxon>Papilionoideae</taxon>
        <taxon>50 kb inversion clade</taxon>
        <taxon>NPAAA clade</taxon>
        <taxon>Hologalegina</taxon>
        <taxon>IRL clade</taxon>
        <taxon>Trifolieae</taxon>
        <taxon>Trifolium</taxon>
    </lineage>
</organism>
<dbReference type="AlphaFoldDB" id="A0A392RU28"/>
<name>A0A392RU28_9FABA</name>